<dbReference type="KEGG" id="pmx:PERMA_A0021"/>
<keyword evidence="2" id="KW-1185">Reference proteome</keyword>
<evidence type="ECO:0000313" key="2">
    <source>
        <dbReference type="Proteomes" id="UP000001366"/>
    </source>
</evidence>
<protein>
    <submittedName>
        <fullName evidence="1">Uncharacterized protein</fullName>
    </submittedName>
</protein>
<accession>C0QUV0</accession>
<dbReference type="HOGENOM" id="CLU_1446390_0_0_0"/>
<name>C0QUV0_PERMH</name>
<sequence>MERIIVLILLTAGLALAFDYNKLKNGNVDQQGIRDFGNQQKNTYLNDPSKFKSSIGNKLGYDESKVNGNISDIQSPDAKQKLIEIMSNMTSGSKSIYKCYEERIVKVQNLFKCSLNGEVFNDNTLCNNNCFKQHDCIQSSCIQTAQCERLTAGFVCPIQKTQCQTSISCPSGGTYNANTGKCEAQPL</sequence>
<dbReference type="RefSeq" id="WP_012675151.1">
    <property type="nucleotide sequence ID" value="NC_012439.1"/>
</dbReference>
<gene>
    <name evidence="1" type="ordered locus">PERMA_A0021</name>
</gene>
<dbReference type="Proteomes" id="UP000001366">
    <property type="component" value="Plasmid unnamed"/>
</dbReference>
<dbReference type="EMBL" id="CP001231">
    <property type="protein sequence ID" value="ACO04963.1"/>
    <property type="molecule type" value="Genomic_DNA"/>
</dbReference>
<reference evidence="1 2" key="1">
    <citation type="journal article" date="2009" name="J. Bacteriol.">
        <title>Complete and draft genome sequences of six members of the Aquificales.</title>
        <authorList>
            <person name="Reysenbach A.L."/>
            <person name="Hamamura N."/>
            <person name="Podar M."/>
            <person name="Griffiths E."/>
            <person name="Ferreira S."/>
            <person name="Hochstein R."/>
            <person name="Heidelberg J."/>
            <person name="Johnson J."/>
            <person name="Mead D."/>
            <person name="Pohorille A."/>
            <person name="Sarmiento M."/>
            <person name="Schweighofer K."/>
            <person name="Seshadri R."/>
            <person name="Voytek M.A."/>
        </authorList>
    </citation>
    <scope>NUCLEOTIDE SEQUENCE [LARGE SCALE GENOMIC DNA]</scope>
    <source>
        <strain evidence="2">DSM 14350 / EX-H1</strain>
        <plasmid evidence="2">pPERMA01</plasmid>
    </source>
</reference>
<evidence type="ECO:0000313" key="1">
    <source>
        <dbReference type="EMBL" id="ACO04963.1"/>
    </source>
</evidence>
<dbReference type="AlphaFoldDB" id="C0QUV0"/>
<geneLocation type="plasmid" evidence="2">
    <name>pPERMA01</name>
</geneLocation>
<keyword evidence="1" id="KW-0614">Plasmid</keyword>
<proteinExistence type="predicted"/>
<dbReference type="PaxDb" id="123214-PERMA_A0021"/>
<organism evidence="1 2">
    <name type="scientific">Persephonella marina (strain DSM 14350 / EX-H1)</name>
    <dbReference type="NCBI Taxonomy" id="123214"/>
    <lineage>
        <taxon>Bacteria</taxon>
        <taxon>Pseudomonadati</taxon>
        <taxon>Aquificota</taxon>
        <taxon>Aquificia</taxon>
        <taxon>Aquificales</taxon>
        <taxon>Hydrogenothermaceae</taxon>
        <taxon>Persephonella</taxon>
    </lineage>
</organism>